<protein>
    <submittedName>
        <fullName evidence="5">HV103 protein</fullName>
    </submittedName>
</protein>
<dbReference type="EMBL" id="VZTK01012417">
    <property type="protein sequence ID" value="NXX15411.1"/>
    <property type="molecule type" value="Genomic_DNA"/>
</dbReference>
<evidence type="ECO:0000256" key="2">
    <source>
        <dbReference type="ARBA" id="ARBA00023130"/>
    </source>
</evidence>
<keyword evidence="6" id="KW-1185">Reference proteome</keyword>
<evidence type="ECO:0000259" key="4">
    <source>
        <dbReference type="PROSITE" id="PS50835"/>
    </source>
</evidence>
<organism evidence="5 6">
    <name type="scientific">Podargus strigoides</name>
    <name type="common">Tawny frogmouth</name>
    <name type="synonym">Caprimulgus strigoides</name>
    <dbReference type="NCBI Taxonomy" id="8905"/>
    <lineage>
        <taxon>Eukaryota</taxon>
        <taxon>Metazoa</taxon>
        <taxon>Chordata</taxon>
        <taxon>Craniata</taxon>
        <taxon>Vertebrata</taxon>
        <taxon>Euteleostomi</taxon>
        <taxon>Archelosauria</taxon>
        <taxon>Archosauria</taxon>
        <taxon>Dinosauria</taxon>
        <taxon>Saurischia</taxon>
        <taxon>Theropoda</taxon>
        <taxon>Coelurosauria</taxon>
        <taxon>Aves</taxon>
        <taxon>Neognathae</taxon>
        <taxon>Neoaves</taxon>
        <taxon>Strisores</taxon>
        <taxon>Caprimulgiformes</taxon>
        <taxon>Podargidae</taxon>
        <taxon>Podargus</taxon>
    </lineage>
</organism>
<dbReference type="Proteomes" id="UP000584326">
    <property type="component" value="Unassembled WGS sequence"/>
</dbReference>
<dbReference type="Gene3D" id="2.60.40.10">
    <property type="entry name" value="Immunoglobulins"/>
    <property type="match status" value="1"/>
</dbReference>
<dbReference type="SUPFAM" id="SSF48726">
    <property type="entry name" value="Immunoglobulin"/>
    <property type="match status" value="1"/>
</dbReference>
<evidence type="ECO:0000256" key="3">
    <source>
        <dbReference type="ARBA" id="ARBA00043265"/>
    </source>
</evidence>
<evidence type="ECO:0000256" key="1">
    <source>
        <dbReference type="ARBA" id="ARBA00022859"/>
    </source>
</evidence>
<feature type="non-terminal residue" evidence="5">
    <location>
        <position position="89"/>
    </location>
</feature>
<keyword evidence="2" id="KW-1064">Adaptive immunity</keyword>
<keyword evidence="1" id="KW-0391">Immunity</keyword>
<sequence>SCRGYGFTLKNHIVLWYRQASGCEPEWVSVISSLSGTLKQYRADFQSRALVSRNTSLPEASLSLRALRPGDSGRYFCAVRTGTGNPAEL</sequence>
<proteinExistence type="predicted"/>
<evidence type="ECO:0000313" key="6">
    <source>
        <dbReference type="Proteomes" id="UP000584326"/>
    </source>
</evidence>
<feature type="domain" description="Ig-like" evidence="4">
    <location>
        <begin position="1"/>
        <end position="89"/>
    </location>
</feature>
<gene>
    <name evidence="5" type="primary">Ighv13</name>
    <name evidence="5" type="ORF">PODSTR_R05419</name>
</gene>
<dbReference type="Pfam" id="PF07686">
    <property type="entry name" value="V-set"/>
    <property type="match status" value="1"/>
</dbReference>
<dbReference type="InterPro" id="IPR050199">
    <property type="entry name" value="IgHV"/>
</dbReference>
<name>A0A7L4GR20_PODST</name>
<reference evidence="5 6" key="1">
    <citation type="submission" date="2020-02" db="EMBL/GenBank/DDBJ databases">
        <title>Bird 10,000 Genomes (B10K) Project - Family phase.</title>
        <authorList>
            <person name="Zhang G."/>
        </authorList>
    </citation>
    <scope>NUCLEOTIDE SEQUENCE [LARGE SCALE GENOMIC DNA]</scope>
    <source>
        <strain evidence="5">B10K-DU-001-40</strain>
        <tissue evidence="5">Muscle</tissue>
    </source>
</reference>
<dbReference type="PROSITE" id="PS50835">
    <property type="entry name" value="IG_LIKE"/>
    <property type="match status" value="1"/>
</dbReference>
<feature type="non-terminal residue" evidence="5">
    <location>
        <position position="1"/>
    </location>
</feature>
<dbReference type="OrthoDB" id="9426090at2759"/>
<dbReference type="InterPro" id="IPR013106">
    <property type="entry name" value="Ig_V-set"/>
</dbReference>
<dbReference type="InterPro" id="IPR013783">
    <property type="entry name" value="Ig-like_fold"/>
</dbReference>
<dbReference type="GO" id="GO:0019814">
    <property type="term" value="C:immunoglobulin complex"/>
    <property type="evidence" value="ECO:0007669"/>
    <property type="project" value="UniProtKB-KW"/>
</dbReference>
<dbReference type="InterPro" id="IPR036179">
    <property type="entry name" value="Ig-like_dom_sf"/>
</dbReference>
<dbReference type="SMART" id="SM00406">
    <property type="entry name" value="IGv"/>
    <property type="match status" value="1"/>
</dbReference>
<comment type="caution">
    <text evidence="5">The sequence shown here is derived from an EMBL/GenBank/DDBJ whole genome shotgun (WGS) entry which is preliminary data.</text>
</comment>
<dbReference type="GO" id="GO:0002250">
    <property type="term" value="P:adaptive immune response"/>
    <property type="evidence" value="ECO:0007669"/>
    <property type="project" value="UniProtKB-KW"/>
</dbReference>
<dbReference type="GO" id="GO:0005576">
    <property type="term" value="C:extracellular region"/>
    <property type="evidence" value="ECO:0007669"/>
    <property type="project" value="UniProtKB-ARBA"/>
</dbReference>
<keyword evidence="3" id="KW-1280">Immunoglobulin</keyword>
<dbReference type="InterPro" id="IPR007110">
    <property type="entry name" value="Ig-like_dom"/>
</dbReference>
<dbReference type="AlphaFoldDB" id="A0A7L4GR20"/>
<evidence type="ECO:0000313" key="5">
    <source>
        <dbReference type="EMBL" id="NXX15411.1"/>
    </source>
</evidence>
<dbReference type="PANTHER" id="PTHR23266">
    <property type="entry name" value="IMMUNOGLOBULIN HEAVY CHAIN"/>
    <property type="match status" value="1"/>
</dbReference>
<accession>A0A7L4GR20</accession>